<evidence type="ECO:0000256" key="2">
    <source>
        <dbReference type="ARBA" id="ARBA00022692"/>
    </source>
</evidence>
<reference evidence="7" key="2">
    <citation type="submission" date="2023-07" db="EMBL/GenBank/DDBJ databases">
        <authorList>
            <consortium name="Lawrence Berkeley National Laboratory"/>
            <person name="Haridas S."/>
            <person name="Hensen N."/>
            <person name="Bonometti L."/>
            <person name="Westerberg I."/>
            <person name="Brannstrom I.O."/>
            <person name="Guillou S."/>
            <person name="Cros-Aarteil S."/>
            <person name="Calhoun S."/>
            <person name="Kuo A."/>
            <person name="Mondo S."/>
            <person name="Pangilinan J."/>
            <person name="Riley R."/>
            <person name="LaButti K."/>
            <person name="Andreopoulos B."/>
            <person name="Lipzen A."/>
            <person name="Chen C."/>
            <person name="Yanf M."/>
            <person name="Daum C."/>
            <person name="Ng V."/>
            <person name="Clum A."/>
            <person name="Steindorff A."/>
            <person name="Ohm R."/>
            <person name="Martin F."/>
            <person name="Silar P."/>
            <person name="Natvig D."/>
            <person name="Lalanne C."/>
            <person name="Gautier V."/>
            <person name="Ament-velasquez S.L."/>
            <person name="Kruys A."/>
            <person name="Hutchinson M.I."/>
            <person name="Powell A.J."/>
            <person name="Barry K."/>
            <person name="Miller A.N."/>
            <person name="Grigoriev I.V."/>
            <person name="Debuchy R."/>
            <person name="Gladieux P."/>
            <person name="Thoren M.H."/>
            <person name="Johannesson H."/>
        </authorList>
    </citation>
    <scope>NUCLEOTIDE SEQUENCE</scope>
    <source>
        <strain evidence="7">FGSC 1904</strain>
    </source>
</reference>
<dbReference type="GO" id="GO:0016020">
    <property type="term" value="C:membrane"/>
    <property type="evidence" value="ECO:0007669"/>
    <property type="project" value="UniProtKB-SubCell"/>
</dbReference>
<dbReference type="GO" id="GO:0071944">
    <property type="term" value="C:cell periphery"/>
    <property type="evidence" value="ECO:0007669"/>
    <property type="project" value="UniProtKB-ARBA"/>
</dbReference>
<feature type="transmembrane region" description="Helical" evidence="6">
    <location>
        <begin position="178"/>
        <end position="199"/>
    </location>
</feature>
<feature type="region of interest" description="Disordered" evidence="5">
    <location>
        <begin position="335"/>
        <end position="396"/>
    </location>
</feature>
<evidence type="ECO:0000256" key="6">
    <source>
        <dbReference type="SAM" id="Phobius"/>
    </source>
</evidence>
<organism evidence="7 8">
    <name type="scientific">Sordaria brevicollis</name>
    <dbReference type="NCBI Taxonomy" id="83679"/>
    <lineage>
        <taxon>Eukaryota</taxon>
        <taxon>Fungi</taxon>
        <taxon>Dikarya</taxon>
        <taxon>Ascomycota</taxon>
        <taxon>Pezizomycotina</taxon>
        <taxon>Sordariomycetes</taxon>
        <taxon>Sordariomycetidae</taxon>
        <taxon>Sordariales</taxon>
        <taxon>Sordariaceae</taxon>
        <taxon>Sordaria</taxon>
    </lineage>
</organism>
<name>A0AAE0P938_SORBR</name>
<dbReference type="InterPro" id="IPR051694">
    <property type="entry name" value="Immunoregulatory_rcpt-like"/>
</dbReference>
<feature type="region of interest" description="Disordered" evidence="5">
    <location>
        <begin position="275"/>
        <end position="303"/>
    </location>
</feature>
<keyword evidence="3 6" id="KW-1133">Transmembrane helix</keyword>
<feature type="compositionally biased region" description="Polar residues" evidence="5">
    <location>
        <begin position="158"/>
        <end position="172"/>
    </location>
</feature>
<evidence type="ECO:0000313" key="8">
    <source>
        <dbReference type="Proteomes" id="UP001281003"/>
    </source>
</evidence>
<gene>
    <name evidence="7" type="ORF">B0T20DRAFT_31578</name>
</gene>
<sequence length="396" mass="41752">MATELIGYFGFSCPAGGSYYMCVDSKVEFIGCCTVNPCTEERGGVCPDERLRVATFSSAKYEEIPAQMCAVVTTEALWYTCNGTTPPFLGCCVTNPCRNGNCPTDDLRPAILNNNASDPWPRTQLLNPKGSGVSYGGSKTDPSSSSSSSASEPTSSSTNQPANDTNTSESSGGLSTGAIAGIAVGAVLAILLIVAGLVWKCGWFPRKKKAEATKQEADLPGAAMSHAGPMSPMSQHAYPHQGHQGYGYADESGRSVMSSPSTGYIRDSYVSGLTAPGSQHGPISPALSKAGLHSQHASPNLRQDGFDQKFGYNGYNGGYQNNGLGLDTVSELPVTDQHHGAQELPAGNYPGFEMDAGAVQPPQEQKLPQGPVSQQEGHQNQVKQEQDTQNDEPKRS</sequence>
<keyword evidence="4 6" id="KW-0472">Membrane</keyword>
<dbReference type="AlphaFoldDB" id="A0AAE0P938"/>
<proteinExistence type="predicted"/>
<comment type="subcellular location">
    <subcellularLocation>
        <location evidence="1">Membrane</location>
        <topology evidence="1">Single-pass membrane protein</topology>
    </subcellularLocation>
</comment>
<protein>
    <submittedName>
        <fullName evidence="7">Uncharacterized protein</fullName>
    </submittedName>
</protein>
<dbReference type="PANTHER" id="PTHR15549">
    <property type="entry name" value="PAIRED IMMUNOGLOBULIN-LIKE TYPE 2 RECEPTOR"/>
    <property type="match status" value="1"/>
</dbReference>
<keyword evidence="2 6" id="KW-0812">Transmembrane</keyword>
<evidence type="ECO:0000313" key="7">
    <source>
        <dbReference type="EMBL" id="KAK3395325.1"/>
    </source>
</evidence>
<feature type="compositionally biased region" description="Polar residues" evidence="5">
    <location>
        <begin position="371"/>
        <end position="383"/>
    </location>
</feature>
<evidence type="ECO:0000256" key="3">
    <source>
        <dbReference type="ARBA" id="ARBA00022989"/>
    </source>
</evidence>
<evidence type="ECO:0000256" key="1">
    <source>
        <dbReference type="ARBA" id="ARBA00004167"/>
    </source>
</evidence>
<reference evidence="7" key="1">
    <citation type="journal article" date="2023" name="Mol. Phylogenet. Evol.">
        <title>Genome-scale phylogeny and comparative genomics of the fungal order Sordariales.</title>
        <authorList>
            <person name="Hensen N."/>
            <person name="Bonometti L."/>
            <person name="Westerberg I."/>
            <person name="Brannstrom I.O."/>
            <person name="Guillou S."/>
            <person name="Cros-Aarteil S."/>
            <person name="Calhoun S."/>
            <person name="Haridas S."/>
            <person name="Kuo A."/>
            <person name="Mondo S."/>
            <person name="Pangilinan J."/>
            <person name="Riley R."/>
            <person name="LaButti K."/>
            <person name="Andreopoulos B."/>
            <person name="Lipzen A."/>
            <person name="Chen C."/>
            <person name="Yan M."/>
            <person name="Daum C."/>
            <person name="Ng V."/>
            <person name="Clum A."/>
            <person name="Steindorff A."/>
            <person name="Ohm R.A."/>
            <person name="Martin F."/>
            <person name="Silar P."/>
            <person name="Natvig D.O."/>
            <person name="Lalanne C."/>
            <person name="Gautier V."/>
            <person name="Ament-Velasquez S.L."/>
            <person name="Kruys A."/>
            <person name="Hutchinson M.I."/>
            <person name="Powell A.J."/>
            <person name="Barry K."/>
            <person name="Miller A.N."/>
            <person name="Grigoriev I.V."/>
            <person name="Debuchy R."/>
            <person name="Gladieux P."/>
            <person name="Hiltunen Thoren M."/>
            <person name="Johannesson H."/>
        </authorList>
    </citation>
    <scope>NUCLEOTIDE SEQUENCE</scope>
    <source>
        <strain evidence="7">FGSC 1904</strain>
    </source>
</reference>
<feature type="region of interest" description="Disordered" evidence="5">
    <location>
        <begin position="113"/>
        <end position="172"/>
    </location>
</feature>
<keyword evidence="8" id="KW-1185">Reference proteome</keyword>
<evidence type="ECO:0000256" key="5">
    <source>
        <dbReference type="SAM" id="MobiDB-lite"/>
    </source>
</evidence>
<dbReference type="Proteomes" id="UP001281003">
    <property type="component" value="Unassembled WGS sequence"/>
</dbReference>
<dbReference type="PANTHER" id="PTHR15549:SF33">
    <property type="entry name" value="MEMBRANE PROTEIN WSC4, PUTATIVE (AFU_ORTHOLOGUE AFUA_5G09020)-RELATED"/>
    <property type="match status" value="1"/>
</dbReference>
<comment type="caution">
    <text evidence="7">The sequence shown here is derived from an EMBL/GenBank/DDBJ whole genome shotgun (WGS) entry which is preliminary data.</text>
</comment>
<dbReference type="EMBL" id="JAUTDP010000010">
    <property type="protein sequence ID" value="KAK3395325.1"/>
    <property type="molecule type" value="Genomic_DNA"/>
</dbReference>
<evidence type="ECO:0000256" key="4">
    <source>
        <dbReference type="ARBA" id="ARBA00023136"/>
    </source>
</evidence>
<accession>A0AAE0P938</accession>
<feature type="compositionally biased region" description="Low complexity" evidence="5">
    <location>
        <begin position="136"/>
        <end position="157"/>
    </location>
</feature>
<feature type="region of interest" description="Disordered" evidence="5">
    <location>
        <begin position="214"/>
        <end position="260"/>
    </location>
</feature>